<dbReference type="Pfam" id="PF08487">
    <property type="entry name" value="VIT"/>
    <property type="match status" value="1"/>
</dbReference>
<name>A0ABY6N5C4_9ALTE</name>
<dbReference type="EMBL" id="CP100390">
    <property type="protein sequence ID" value="UZE97289.1"/>
    <property type="molecule type" value="Genomic_DNA"/>
</dbReference>
<dbReference type="PANTHER" id="PTHR45737">
    <property type="entry name" value="VON WILLEBRAND FACTOR A DOMAIN-CONTAINING PROTEIN 5A"/>
    <property type="match status" value="1"/>
</dbReference>
<dbReference type="Proteomes" id="UP001163739">
    <property type="component" value="Chromosome"/>
</dbReference>
<keyword evidence="4" id="KW-1185">Reference proteome</keyword>
<protein>
    <submittedName>
        <fullName evidence="3">VIT and VWA domain-containing protein</fullName>
    </submittedName>
</protein>
<organism evidence="3 4">
    <name type="scientific">Alkalimarinus alittae</name>
    <dbReference type="NCBI Taxonomy" id="2961619"/>
    <lineage>
        <taxon>Bacteria</taxon>
        <taxon>Pseudomonadati</taxon>
        <taxon>Pseudomonadota</taxon>
        <taxon>Gammaproteobacteria</taxon>
        <taxon>Alteromonadales</taxon>
        <taxon>Alteromonadaceae</taxon>
        <taxon>Alkalimarinus</taxon>
    </lineage>
</organism>
<dbReference type="RefSeq" id="WP_265048766.1">
    <property type="nucleotide sequence ID" value="NZ_CP100390.1"/>
</dbReference>
<evidence type="ECO:0000259" key="1">
    <source>
        <dbReference type="PROSITE" id="PS50234"/>
    </source>
</evidence>
<dbReference type="SUPFAM" id="SSF53300">
    <property type="entry name" value="vWA-like"/>
    <property type="match status" value="1"/>
</dbReference>
<dbReference type="Pfam" id="PF13768">
    <property type="entry name" value="VWA_3"/>
    <property type="match status" value="1"/>
</dbReference>
<dbReference type="SMART" id="SM00609">
    <property type="entry name" value="VIT"/>
    <property type="match status" value="1"/>
</dbReference>
<evidence type="ECO:0000259" key="2">
    <source>
        <dbReference type="PROSITE" id="PS51468"/>
    </source>
</evidence>
<dbReference type="PROSITE" id="PS51468">
    <property type="entry name" value="VIT"/>
    <property type="match status" value="1"/>
</dbReference>
<dbReference type="InterPro" id="IPR013694">
    <property type="entry name" value="VIT"/>
</dbReference>
<gene>
    <name evidence="3" type="ORF">NKI27_05930</name>
</gene>
<evidence type="ECO:0000313" key="4">
    <source>
        <dbReference type="Proteomes" id="UP001163739"/>
    </source>
</evidence>
<dbReference type="SMART" id="SM00327">
    <property type="entry name" value="VWA"/>
    <property type="match status" value="1"/>
</dbReference>
<dbReference type="PANTHER" id="PTHR45737:SF6">
    <property type="entry name" value="VON WILLEBRAND FACTOR A DOMAIN-CONTAINING PROTEIN 5A"/>
    <property type="match status" value="1"/>
</dbReference>
<evidence type="ECO:0000313" key="3">
    <source>
        <dbReference type="EMBL" id="UZE97289.1"/>
    </source>
</evidence>
<accession>A0ABY6N5C4</accession>
<dbReference type="InterPro" id="IPR036465">
    <property type="entry name" value="vWFA_dom_sf"/>
</dbReference>
<dbReference type="Gene3D" id="3.40.50.410">
    <property type="entry name" value="von Willebrand factor, type A domain"/>
    <property type="match status" value="1"/>
</dbReference>
<dbReference type="PROSITE" id="PS50234">
    <property type="entry name" value="VWFA"/>
    <property type="match status" value="1"/>
</dbReference>
<feature type="domain" description="VWFA" evidence="1">
    <location>
        <begin position="264"/>
        <end position="436"/>
    </location>
</feature>
<proteinExistence type="predicted"/>
<sequence length="764" mass="84779">MEQAAVFEMLTTEGEAIPLTGVRVDAVVKDTSIETVIRQEYSNQEKHAIEAVYTFPLPVGATLLSLNVGLNGQQHAGVVVEAKQAEEQYEEAITDGDTAMRLQQVDDSLFTLNLGNLQQNDIAIIEIHYVQLLHWQDDHLRLMIPTTLGPRYGNPLELGMQPHQVPSSSLAVTHLMDLTVRIEGDLAKSKVSCPSHGVSIQAEDETLCVRPANKDLPMDRDFVLLIQRTEQESATAYYDVDLDGRWVAWVPVNPRVDFVSEPKQVKIVVDCSGSMAGTSIQQAKIALREIIDQLRPEDSFTVINFGSSWRALFKQLQPASDANKRKAYKWITKTDADLGGTEIEAALDAAYRIVGKSQECDLGADVLLITDGQTYDVTEVCKNASNSGHRHFTVGVGSAVAEDLVRGLADKTGGACELVTPNEDMALSIVRHFNRMYLPPVTWSEVVWPHTPMEAIPTEITHAFSGDTLHLFAVFDQCPQGAVAIKLTFGEAAWSNTFKLEPYKPRESEESTPLSELTLARLGAAQRITQSESTEEKVELGIKYQLQSSLTNYLVIVERDVKDESAFGPELRQVPSMLPAGWGGTSSFEVMDSACFESLPDYASLEKPRVMRPMLGPEFSRNENYSDIPMFLRRQTDSSADDFANNLEKHYRRLLVNPLKSAPRAIDELVGFGLDDEIVTVLFALVESGYSEQEVVAVFLYLFSQAELGQILLPRFVIRSIRKAFKKGSISADLCEEVATSIARLNDRSPWLPKPATDDSRLMY</sequence>
<feature type="domain" description="VIT" evidence="2">
    <location>
        <begin position="3"/>
        <end position="131"/>
    </location>
</feature>
<reference evidence="3" key="1">
    <citation type="submission" date="2022-06" db="EMBL/GenBank/DDBJ databases">
        <title>Alkalimarinus sp. nov., isolated from gut of a Alitta virens.</title>
        <authorList>
            <person name="Yang A.I."/>
            <person name="Shin N.-R."/>
        </authorList>
    </citation>
    <scope>NUCLEOTIDE SEQUENCE</scope>
    <source>
        <strain evidence="3">A2M4</strain>
    </source>
</reference>
<dbReference type="InterPro" id="IPR002035">
    <property type="entry name" value="VWF_A"/>
</dbReference>